<evidence type="ECO:0000313" key="3">
    <source>
        <dbReference type="Proteomes" id="UP001066276"/>
    </source>
</evidence>
<sequence>MRAGTPATRDSRAAPPARAARTARASPEVPRQQCVRLALHTPQQVRRREPPGTDVRFVRSQQSFRERCTFLSPQQNHY</sequence>
<keyword evidence="3" id="KW-1185">Reference proteome</keyword>
<dbReference type="Proteomes" id="UP001066276">
    <property type="component" value="Chromosome 12"/>
</dbReference>
<name>A0AAV7KYM7_PLEWA</name>
<dbReference type="AlphaFoldDB" id="A0AAV7KYM7"/>
<feature type="compositionally biased region" description="Low complexity" evidence="1">
    <location>
        <begin position="1"/>
        <end position="27"/>
    </location>
</feature>
<organism evidence="2 3">
    <name type="scientific">Pleurodeles waltl</name>
    <name type="common">Iberian ribbed newt</name>
    <dbReference type="NCBI Taxonomy" id="8319"/>
    <lineage>
        <taxon>Eukaryota</taxon>
        <taxon>Metazoa</taxon>
        <taxon>Chordata</taxon>
        <taxon>Craniata</taxon>
        <taxon>Vertebrata</taxon>
        <taxon>Euteleostomi</taxon>
        <taxon>Amphibia</taxon>
        <taxon>Batrachia</taxon>
        <taxon>Caudata</taxon>
        <taxon>Salamandroidea</taxon>
        <taxon>Salamandridae</taxon>
        <taxon>Pleurodelinae</taxon>
        <taxon>Pleurodeles</taxon>
    </lineage>
</organism>
<protein>
    <submittedName>
        <fullName evidence="2">Uncharacterized protein</fullName>
    </submittedName>
</protein>
<evidence type="ECO:0000313" key="2">
    <source>
        <dbReference type="EMBL" id="KAJ1084008.1"/>
    </source>
</evidence>
<comment type="caution">
    <text evidence="2">The sequence shown here is derived from an EMBL/GenBank/DDBJ whole genome shotgun (WGS) entry which is preliminary data.</text>
</comment>
<evidence type="ECO:0000256" key="1">
    <source>
        <dbReference type="SAM" id="MobiDB-lite"/>
    </source>
</evidence>
<feature type="region of interest" description="Disordered" evidence="1">
    <location>
        <begin position="1"/>
        <end position="31"/>
    </location>
</feature>
<accession>A0AAV7KYM7</accession>
<dbReference type="EMBL" id="JANPWB010000016">
    <property type="protein sequence ID" value="KAJ1084008.1"/>
    <property type="molecule type" value="Genomic_DNA"/>
</dbReference>
<proteinExistence type="predicted"/>
<reference evidence="2" key="1">
    <citation type="journal article" date="2022" name="bioRxiv">
        <title>Sequencing and chromosome-scale assembly of the giantPleurodeles waltlgenome.</title>
        <authorList>
            <person name="Brown T."/>
            <person name="Elewa A."/>
            <person name="Iarovenko S."/>
            <person name="Subramanian E."/>
            <person name="Araus A.J."/>
            <person name="Petzold A."/>
            <person name="Susuki M."/>
            <person name="Suzuki K.-i.T."/>
            <person name="Hayashi T."/>
            <person name="Toyoda A."/>
            <person name="Oliveira C."/>
            <person name="Osipova E."/>
            <person name="Leigh N.D."/>
            <person name="Simon A."/>
            <person name="Yun M.H."/>
        </authorList>
    </citation>
    <scope>NUCLEOTIDE SEQUENCE</scope>
    <source>
        <strain evidence="2">20211129_DDA</strain>
        <tissue evidence="2">Liver</tissue>
    </source>
</reference>
<gene>
    <name evidence="2" type="ORF">NDU88_004163</name>
</gene>